<sequence length="42" mass="4555">MVEQAIDYSQMRPDSFIDVAMLGGTSAALRDKIDDDIGLAQP</sequence>
<comment type="caution">
    <text evidence="1">The sequence shown here is derived from an EMBL/GenBank/DDBJ whole genome shotgun (WGS) entry which is preliminary data.</text>
</comment>
<accession>N1MST4</accession>
<protein>
    <submittedName>
        <fullName evidence="1">Uncharacterized protein</fullName>
    </submittedName>
</protein>
<dbReference type="AlphaFoldDB" id="N1MST4"/>
<organism evidence="1 2">
    <name type="scientific">Sphingobium indicum BiD32</name>
    <dbReference type="NCBI Taxonomy" id="1301087"/>
    <lineage>
        <taxon>Bacteria</taxon>
        <taxon>Pseudomonadati</taxon>
        <taxon>Pseudomonadota</taxon>
        <taxon>Alphaproteobacteria</taxon>
        <taxon>Sphingomonadales</taxon>
        <taxon>Sphingomonadaceae</taxon>
        <taxon>Sphingobium</taxon>
    </lineage>
</organism>
<dbReference type="Proteomes" id="UP000013201">
    <property type="component" value="Unassembled WGS sequence"/>
</dbReference>
<name>N1MST4_9SPHN</name>
<gene>
    <name evidence="1" type="ORF">EBBID32_46090</name>
</gene>
<evidence type="ECO:0000313" key="2">
    <source>
        <dbReference type="Proteomes" id="UP000013201"/>
    </source>
</evidence>
<keyword evidence="2" id="KW-1185">Reference proteome</keyword>
<dbReference type="EMBL" id="CAVK010000252">
    <property type="protein sequence ID" value="CCW20235.1"/>
    <property type="molecule type" value="Genomic_DNA"/>
</dbReference>
<evidence type="ECO:0000313" key="1">
    <source>
        <dbReference type="EMBL" id="CCW20235.1"/>
    </source>
</evidence>
<proteinExistence type="predicted"/>
<reference evidence="1 2" key="1">
    <citation type="submission" date="2013-03" db="EMBL/GenBank/DDBJ databases">
        <authorList>
            <person name="Le V."/>
        </authorList>
    </citation>
    <scope>NUCLEOTIDE SEQUENCE [LARGE SCALE GENOMIC DNA]</scope>
    <source>
        <strain evidence="1 2">BiD32</strain>
    </source>
</reference>
<reference evidence="2" key="2">
    <citation type="submission" date="2013-04" db="EMBL/GenBank/DDBJ databases">
        <title>Bisphenol A degrading Sphingobium sp. strain BiD32.</title>
        <authorList>
            <person name="Nielsen J.L."/>
            <person name="Zhou N.A."/>
            <person name="Kjeldal H."/>
        </authorList>
    </citation>
    <scope>NUCLEOTIDE SEQUENCE [LARGE SCALE GENOMIC DNA]</scope>
    <source>
        <strain evidence="2">BiD32</strain>
    </source>
</reference>